<dbReference type="InterPro" id="IPR010221">
    <property type="entry name" value="VCBS_dom"/>
</dbReference>
<protein>
    <recommendedName>
        <fullName evidence="3">Cadherin domain-containing protein</fullName>
    </recommendedName>
</protein>
<evidence type="ECO:0000313" key="2">
    <source>
        <dbReference type="Proteomes" id="UP000004374"/>
    </source>
</evidence>
<dbReference type="NCBIfam" id="TIGR01965">
    <property type="entry name" value="VCBS_repeat"/>
    <property type="match status" value="1"/>
</dbReference>
<dbReference type="OrthoDB" id="5769598at2"/>
<keyword evidence="2" id="KW-1185">Reference proteome</keyword>
<dbReference type="STRING" id="562729.RNAN_2329"/>
<dbReference type="Pfam" id="PF17963">
    <property type="entry name" value="Big_9"/>
    <property type="match status" value="1"/>
</dbReference>
<comment type="caution">
    <text evidence="1">The sequence shown here is derived from an EMBL/GenBank/DDBJ whole genome shotgun (WGS) entry which is preliminary data.</text>
</comment>
<gene>
    <name evidence="1" type="ORF">RNAN_2329</name>
</gene>
<dbReference type="AlphaFoldDB" id="I1DZ49"/>
<dbReference type="Gene3D" id="2.60.40.3440">
    <property type="match status" value="1"/>
</dbReference>
<name>I1DZ49_9GAMM</name>
<dbReference type="RefSeq" id="WP_008221836.1">
    <property type="nucleotide sequence ID" value="NZ_BAFK01000012.1"/>
</dbReference>
<evidence type="ECO:0008006" key="3">
    <source>
        <dbReference type="Google" id="ProtNLM"/>
    </source>
</evidence>
<organism evidence="1 2">
    <name type="scientific">Rheinheimera nanhaiensis E407-8</name>
    <dbReference type="NCBI Taxonomy" id="562729"/>
    <lineage>
        <taxon>Bacteria</taxon>
        <taxon>Pseudomonadati</taxon>
        <taxon>Pseudomonadota</taxon>
        <taxon>Gammaproteobacteria</taxon>
        <taxon>Chromatiales</taxon>
        <taxon>Chromatiaceae</taxon>
        <taxon>Rheinheimera</taxon>
    </lineage>
</organism>
<proteinExistence type="predicted"/>
<dbReference type="PROSITE" id="PS51257">
    <property type="entry name" value="PROKAR_LIPOPROTEIN"/>
    <property type="match status" value="1"/>
</dbReference>
<sequence>MIKLNLMFPLALAALVAGCNDSDQPNVAPLLGANSFVTETDVVIMDRLIATDKNGDSLVFSLNGSAQNGSVTLAADGSFSYTPAPEFTGSDSFTVQVSDGELSTTGQVSITVNVAVVSFLDYSRTAFSQNEGATPLAINGRDFTQDAMSEADYADLLTGQ</sequence>
<dbReference type="Proteomes" id="UP000004374">
    <property type="component" value="Unassembled WGS sequence"/>
</dbReference>
<dbReference type="EMBL" id="BAFK01000012">
    <property type="protein sequence ID" value="GAB59327.1"/>
    <property type="molecule type" value="Genomic_DNA"/>
</dbReference>
<accession>I1DZ49</accession>
<reference evidence="1 2" key="1">
    <citation type="journal article" date="2012" name="J. Bacteriol.">
        <title>Genome Sequence of the Protease-Producing Bacterium Rheinheimera nanhaiensis E407-8T, Isolated from Deep-Sea Sediment of the South China Sea.</title>
        <authorList>
            <person name="Zhang X.-Y."/>
            <person name="Zhang Y.-J."/>
            <person name="Qin Q.-L."/>
            <person name="Xie B.-B."/>
            <person name="Chen X.-L."/>
            <person name="Zhou B.-C."/>
            <person name="Zhang Y.-Z."/>
        </authorList>
    </citation>
    <scope>NUCLEOTIDE SEQUENCE [LARGE SCALE GENOMIC DNA]</scope>
    <source>
        <strain evidence="1 2">E407-8</strain>
    </source>
</reference>
<evidence type="ECO:0000313" key="1">
    <source>
        <dbReference type="EMBL" id="GAB59327.1"/>
    </source>
</evidence>